<dbReference type="InterPro" id="IPR046117">
    <property type="entry name" value="DUF6054"/>
</dbReference>
<protein>
    <submittedName>
        <fullName evidence="1">Uncharacterized protein</fullName>
    </submittedName>
</protein>
<gene>
    <name evidence="1" type="ORF">DW654_08095</name>
</gene>
<dbReference type="AlphaFoldDB" id="A0A414QUT0"/>
<comment type="caution">
    <text evidence="1">The sequence shown here is derived from an EMBL/GenBank/DDBJ whole genome shotgun (WGS) entry which is preliminary data.</text>
</comment>
<dbReference type="Proteomes" id="UP000283701">
    <property type="component" value="Unassembled WGS sequence"/>
</dbReference>
<name>A0A414QUT0_9FIRM</name>
<evidence type="ECO:0000313" key="1">
    <source>
        <dbReference type="EMBL" id="RHF84519.1"/>
    </source>
</evidence>
<sequence>MEKRPVVIEGTFEDVVRRFHTEMQKGKKNFSYCGEMPGQDAQNKTLVRVYERYFLYPNIVATVTVFFEELEEKKTSITYMLSSYEFGLLGIDFGVSGSMTREVEKRIEAVRLLEA</sequence>
<dbReference type="EMBL" id="QRHP01000007">
    <property type="protein sequence ID" value="RHF84519.1"/>
    <property type="molecule type" value="Genomic_DNA"/>
</dbReference>
<dbReference type="RefSeq" id="WP_118202976.1">
    <property type="nucleotide sequence ID" value="NZ_CBCTRZ010000006.1"/>
</dbReference>
<organism evidence="1 2">
    <name type="scientific">Roseburia inulinivorans</name>
    <dbReference type="NCBI Taxonomy" id="360807"/>
    <lineage>
        <taxon>Bacteria</taxon>
        <taxon>Bacillati</taxon>
        <taxon>Bacillota</taxon>
        <taxon>Clostridia</taxon>
        <taxon>Lachnospirales</taxon>
        <taxon>Lachnospiraceae</taxon>
        <taxon>Roseburia</taxon>
    </lineage>
</organism>
<reference evidence="1 2" key="1">
    <citation type="submission" date="2018-08" db="EMBL/GenBank/DDBJ databases">
        <title>A genome reference for cultivated species of the human gut microbiota.</title>
        <authorList>
            <person name="Zou Y."/>
            <person name="Xue W."/>
            <person name="Luo G."/>
        </authorList>
    </citation>
    <scope>NUCLEOTIDE SEQUENCE [LARGE SCALE GENOMIC DNA]</scope>
    <source>
        <strain evidence="1 2">AM23-23AC</strain>
    </source>
</reference>
<evidence type="ECO:0000313" key="2">
    <source>
        <dbReference type="Proteomes" id="UP000283701"/>
    </source>
</evidence>
<accession>A0A414QUT0</accession>
<proteinExistence type="predicted"/>
<dbReference type="Pfam" id="PF19524">
    <property type="entry name" value="DUF6054"/>
    <property type="match status" value="1"/>
</dbReference>